<dbReference type="EMBL" id="BMAT01006831">
    <property type="protein sequence ID" value="GFS20611.1"/>
    <property type="molecule type" value="Genomic_DNA"/>
</dbReference>
<gene>
    <name evidence="2" type="ORF">ElyMa_003317400</name>
</gene>
<dbReference type="AlphaFoldDB" id="A0AAV4JE44"/>
<comment type="caution">
    <text evidence="2">The sequence shown here is derived from an EMBL/GenBank/DDBJ whole genome shotgun (WGS) entry which is preliminary data.</text>
</comment>
<proteinExistence type="predicted"/>
<reference evidence="2 3" key="1">
    <citation type="journal article" date="2021" name="Elife">
        <title>Chloroplast acquisition without the gene transfer in kleptoplastic sea slugs, Plakobranchus ocellatus.</title>
        <authorList>
            <person name="Maeda T."/>
            <person name="Takahashi S."/>
            <person name="Yoshida T."/>
            <person name="Shimamura S."/>
            <person name="Takaki Y."/>
            <person name="Nagai Y."/>
            <person name="Toyoda A."/>
            <person name="Suzuki Y."/>
            <person name="Arimoto A."/>
            <person name="Ishii H."/>
            <person name="Satoh N."/>
            <person name="Nishiyama T."/>
            <person name="Hasebe M."/>
            <person name="Maruyama T."/>
            <person name="Minagawa J."/>
            <person name="Obokata J."/>
            <person name="Shigenobu S."/>
        </authorList>
    </citation>
    <scope>NUCLEOTIDE SEQUENCE [LARGE SCALE GENOMIC DNA]</scope>
</reference>
<name>A0AAV4JE44_9GAST</name>
<organism evidence="2 3">
    <name type="scientific">Elysia marginata</name>
    <dbReference type="NCBI Taxonomy" id="1093978"/>
    <lineage>
        <taxon>Eukaryota</taxon>
        <taxon>Metazoa</taxon>
        <taxon>Spiralia</taxon>
        <taxon>Lophotrochozoa</taxon>
        <taxon>Mollusca</taxon>
        <taxon>Gastropoda</taxon>
        <taxon>Heterobranchia</taxon>
        <taxon>Euthyneura</taxon>
        <taxon>Panpulmonata</taxon>
        <taxon>Sacoglossa</taxon>
        <taxon>Placobranchoidea</taxon>
        <taxon>Plakobranchidae</taxon>
        <taxon>Elysia</taxon>
    </lineage>
</organism>
<dbReference type="Proteomes" id="UP000762676">
    <property type="component" value="Unassembled WGS sequence"/>
</dbReference>
<protein>
    <submittedName>
        <fullName evidence="2">Uncharacterized protein</fullName>
    </submittedName>
</protein>
<sequence length="127" mass="13804">MNMQRTTLKHIPDARRARAGGKRSTLGTFRTAPLVNAARHRKINGCLGKSRQAFRNTGGFMVGGKDRGNETTCCFTPEGALPLSAEVTATMDGDNRRQPATKTGSSSSSYRFDLTGDGHFNKLAINW</sequence>
<evidence type="ECO:0000313" key="3">
    <source>
        <dbReference type="Proteomes" id="UP000762676"/>
    </source>
</evidence>
<keyword evidence="3" id="KW-1185">Reference proteome</keyword>
<evidence type="ECO:0000313" key="2">
    <source>
        <dbReference type="EMBL" id="GFS20611.1"/>
    </source>
</evidence>
<feature type="region of interest" description="Disordered" evidence="1">
    <location>
        <begin position="89"/>
        <end position="109"/>
    </location>
</feature>
<accession>A0AAV4JE44</accession>
<feature type="compositionally biased region" description="Polar residues" evidence="1">
    <location>
        <begin position="98"/>
        <end position="109"/>
    </location>
</feature>
<evidence type="ECO:0000256" key="1">
    <source>
        <dbReference type="SAM" id="MobiDB-lite"/>
    </source>
</evidence>
<feature type="region of interest" description="Disordered" evidence="1">
    <location>
        <begin position="1"/>
        <end position="23"/>
    </location>
</feature>